<name>A0A016V4F3_9BILA</name>
<sequence>MLKWSALVNPVMWDALRMQIHLRIVEAFNAYVPYTVTCEGHPMNQVSLPRVLWYQFTDYGGMACLVGRGRDRTIDRVRAQRASYHCNARAVRDTYSFNLCDDNRSNL</sequence>
<proteinExistence type="predicted"/>
<dbReference type="EMBL" id="JARK01001354">
    <property type="protein sequence ID" value="EYC21902.1"/>
    <property type="molecule type" value="Genomic_DNA"/>
</dbReference>
<dbReference type="Proteomes" id="UP000024635">
    <property type="component" value="Unassembled WGS sequence"/>
</dbReference>
<evidence type="ECO:0000313" key="2">
    <source>
        <dbReference type="Proteomes" id="UP000024635"/>
    </source>
</evidence>
<keyword evidence="2" id="KW-1185">Reference proteome</keyword>
<organism evidence="1 2">
    <name type="scientific">Ancylostoma ceylanicum</name>
    <dbReference type="NCBI Taxonomy" id="53326"/>
    <lineage>
        <taxon>Eukaryota</taxon>
        <taxon>Metazoa</taxon>
        <taxon>Ecdysozoa</taxon>
        <taxon>Nematoda</taxon>
        <taxon>Chromadorea</taxon>
        <taxon>Rhabditida</taxon>
        <taxon>Rhabditina</taxon>
        <taxon>Rhabditomorpha</taxon>
        <taxon>Strongyloidea</taxon>
        <taxon>Ancylostomatidae</taxon>
        <taxon>Ancylostomatinae</taxon>
        <taxon>Ancylostoma</taxon>
    </lineage>
</organism>
<comment type="caution">
    <text evidence="1">The sequence shown here is derived from an EMBL/GenBank/DDBJ whole genome shotgun (WGS) entry which is preliminary data.</text>
</comment>
<accession>A0A016V4F3</accession>
<reference evidence="2" key="1">
    <citation type="journal article" date="2015" name="Nat. Genet.">
        <title>The genome and transcriptome of the zoonotic hookworm Ancylostoma ceylanicum identify infection-specific gene families.</title>
        <authorList>
            <person name="Schwarz E.M."/>
            <person name="Hu Y."/>
            <person name="Antoshechkin I."/>
            <person name="Miller M.M."/>
            <person name="Sternberg P.W."/>
            <person name="Aroian R.V."/>
        </authorList>
    </citation>
    <scope>NUCLEOTIDE SEQUENCE</scope>
    <source>
        <strain evidence="2">HY135</strain>
    </source>
</reference>
<dbReference type="AlphaFoldDB" id="A0A016V4F3"/>
<protein>
    <submittedName>
        <fullName evidence="1">Uncharacterized protein</fullName>
    </submittedName>
</protein>
<evidence type="ECO:0000313" key="1">
    <source>
        <dbReference type="EMBL" id="EYC21902.1"/>
    </source>
</evidence>
<gene>
    <name evidence="1" type="primary">Acey_s0018.g3596</name>
    <name evidence="1" type="ORF">Y032_0018g3596</name>
</gene>